<feature type="transmembrane region" description="Helical" evidence="5">
    <location>
        <begin position="296"/>
        <end position="316"/>
    </location>
</feature>
<feature type="transmembrane region" description="Helical" evidence="5">
    <location>
        <begin position="116"/>
        <end position="139"/>
    </location>
</feature>
<dbReference type="InterPro" id="IPR004695">
    <property type="entry name" value="SLAC1/Mae1/Ssu1/TehA"/>
</dbReference>
<keyword evidence="4 5" id="KW-0472">Membrane</keyword>
<comment type="subcellular location">
    <subcellularLocation>
        <location evidence="1">Membrane</location>
        <topology evidence="1">Multi-pass membrane protein</topology>
    </subcellularLocation>
</comment>
<feature type="transmembrane region" description="Helical" evidence="5">
    <location>
        <begin position="176"/>
        <end position="195"/>
    </location>
</feature>
<feature type="transmembrane region" description="Helical" evidence="5">
    <location>
        <begin position="151"/>
        <end position="170"/>
    </location>
</feature>
<feature type="transmembrane region" description="Helical" evidence="5">
    <location>
        <begin position="207"/>
        <end position="228"/>
    </location>
</feature>
<evidence type="ECO:0000256" key="2">
    <source>
        <dbReference type="ARBA" id="ARBA00022692"/>
    </source>
</evidence>
<dbReference type="RefSeq" id="WP_099558740.1">
    <property type="nucleotide sequence ID" value="NZ_LT960614.1"/>
</dbReference>
<evidence type="ECO:0000313" key="6">
    <source>
        <dbReference type="EMBL" id="SON54777.1"/>
    </source>
</evidence>
<dbReference type="GO" id="GO:0046583">
    <property type="term" value="F:monoatomic cation efflux transmembrane transporter activity"/>
    <property type="evidence" value="ECO:0007669"/>
    <property type="project" value="TreeGrafter"/>
</dbReference>
<evidence type="ECO:0000256" key="4">
    <source>
        <dbReference type="ARBA" id="ARBA00023136"/>
    </source>
</evidence>
<dbReference type="GO" id="GO:0005886">
    <property type="term" value="C:plasma membrane"/>
    <property type="evidence" value="ECO:0007669"/>
    <property type="project" value="TreeGrafter"/>
</dbReference>
<dbReference type="PANTHER" id="PTHR37955">
    <property type="entry name" value="TELLURITE RESISTANCE PROTEIN TEHA"/>
    <property type="match status" value="1"/>
</dbReference>
<name>A0A2C9D368_9HYPH</name>
<dbReference type="PANTHER" id="PTHR37955:SF1">
    <property type="entry name" value="DEP DOMAIN-CONTAINING PROTEIN"/>
    <property type="match status" value="1"/>
</dbReference>
<dbReference type="Pfam" id="PF03595">
    <property type="entry name" value="SLAC1"/>
    <property type="match status" value="1"/>
</dbReference>
<reference evidence="7" key="1">
    <citation type="submission" date="2017-09" db="EMBL/GenBank/DDBJ databases">
        <title>Genome sequence of Nannocystis excedens DSM 71.</title>
        <authorList>
            <person name="Blom J."/>
        </authorList>
    </citation>
    <scope>NUCLEOTIDE SEQUENCE [LARGE SCALE GENOMIC DNA]</scope>
    <source>
        <strain evidence="7">type strain: E19</strain>
    </source>
</reference>
<protein>
    <submittedName>
        <fullName evidence="6">Tellurite resistance protein TehA</fullName>
    </submittedName>
</protein>
<dbReference type="Gene3D" id="1.50.10.150">
    <property type="entry name" value="Voltage-dependent anion channel"/>
    <property type="match status" value="1"/>
</dbReference>
<dbReference type="CDD" id="cd09323">
    <property type="entry name" value="TDT_SLAC1_like"/>
    <property type="match status" value="1"/>
</dbReference>
<feature type="transmembrane region" description="Helical" evidence="5">
    <location>
        <begin position="266"/>
        <end position="284"/>
    </location>
</feature>
<keyword evidence="3 5" id="KW-1133">Transmembrane helix</keyword>
<feature type="transmembrane region" description="Helical" evidence="5">
    <location>
        <begin position="92"/>
        <end position="110"/>
    </location>
</feature>
<organism evidence="6 7">
    <name type="scientific">Hartmannibacter diazotrophicus</name>
    <dbReference type="NCBI Taxonomy" id="1482074"/>
    <lineage>
        <taxon>Bacteria</taxon>
        <taxon>Pseudomonadati</taxon>
        <taxon>Pseudomonadota</taxon>
        <taxon>Alphaproteobacteria</taxon>
        <taxon>Hyphomicrobiales</taxon>
        <taxon>Pleomorphomonadaceae</taxon>
        <taxon>Hartmannibacter</taxon>
    </lineage>
</organism>
<proteinExistence type="predicted"/>
<evidence type="ECO:0000256" key="1">
    <source>
        <dbReference type="ARBA" id="ARBA00004141"/>
    </source>
</evidence>
<evidence type="ECO:0000256" key="3">
    <source>
        <dbReference type="ARBA" id="ARBA00022989"/>
    </source>
</evidence>
<feature type="transmembrane region" description="Helical" evidence="5">
    <location>
        <begin position="50"/>
        <end position="71"/>
    </location>
</feature>
<evidence type="ECO:0000313" key="7">
    <source>
        <dbReference type="Proteomes" id="UP000223606"/>
    </source>
</evidence>
<feature type="transmembrane region" description="Helical" evidence="5">
    <location>
        <begin position="21"/>
        <end position="38"/>
    </location>
</feature>
<dbReference type="InterPro" id="IPR038665">
    <property type="entry name" value="Voltage-dep_anion_channel_sf"/>
</dbReference>
<dbReference type="EMBL" id="LT960614">
    <property type="protein sequence ID" value="SON54777.1"/>
    <property type="molecule type" value="Genomic_DNA"/>
</dbReference>
<keyword evidence="2 5" id="KW-0812">Transmembrane</keyword>
<keyword evidence="7" id="KW-1185">Reference proteome</keyword>
<dbReference type="OrthoDB" id="958273at2"/>
<dbReference type="AlphaFoldDB" id="A0A2C9D368"/>
<feature type="transmembrane region" description="Helical" evidence="5">
    <location>
        <begin position="234"/>
        <end position="254"/>
    </location>
</feature>
<evidence type="ECO:0000256" key="5">
    <source>
        <dbReference type="SAM" id="Phobius"/>
    </source>
</evidence>
<dbReference type="InterPro" id="IPR052951">
    <property type="entry name" value="Tellurite_res_ion_channel"/>
</dbReference>
<dbReference type="KEGG" id="hdi:HDIA_1236"/>
<accession>A0A2C9D368</accession>
<gene>
    <name evidence="6" type="primary">tehA</name>
    <name evidence="6" type="ORF">HDIA_1236</name>
</gene>
<dbReference type="Proteomes" id="UP000223606">
    <property type="component" value="Chromosome 1"/>
</dbReference>
<sequence>MTAEVVQPETVAPVRLENFPIVFFATVMGLSGLALAIMKAEHVLGRSPAIGPAVAVVALAVFVVLAILYAAKAIRYPHAVTEEWHHPVRLSFFPAVSISLILIGTAFRAIHPQAAFALWAFGAGLQIVATLAVVSAWIGQRPFEPKQMTPAWFIPAVGNIIVPIAGVEFGMTEISWFFFSVGLVFWIVLLTLVFNRMVFHDPLPGRLLPTLMILVAPPSVGFVAWARLTGTLDPFGRILFGAAILFALIVLTQAGKLRRLGFVMSFWAYSFPLAALTIATFTYAEMSNSIVHRNTGLALAVLTTIVICGLLARTGLAIHRREICRPE</sequence>